<keyword evidence="3" id="KW-1185">Reference proteome</keyword>
<dbReference type="Proteomes" id="UP000521943">
    <property type="component" value="Unassembled WGS sequence"/>
</dbReference>
<organism evidence="2 3">
    <name type="scientific">Ephemerocybe angulata</name>
    <dbReference type="NCBI Taxonomy" id="980116"/>
    <lineage>
        <taxon>Eukaryota</taxon>
        <taxon>Fungi</taxon>
        <taxon>Dikarya</taxon>
        <taxon>Basidiomycota</taxon>
        <taxon>Agaricomycotina</taxon>
        <taxon>Agaricomycetes</taxon>
        <taxon>Agaricomycetidae</taxon>
        <taxon>Agaricales</taxon>
        <taxon>Agaricineae</taxon>
        <taxon>Psathyrellaceae</taxon>
        <taxon>Ephemerocybe</taxon>
    </lineage>
</organism>
<evidence type="ECO:0000256" key="1">
    <source>
        <dbReference type="SAM" id="MobiDB-lite"/>
    </source>
</evidence>
<dbReference type="EMBL" id="JACGCI010000056">
    <property type="protein sequence ID" value="KAF6750483.1"/>
    <property type="molecule type" value="Genomic_DNA"/>
</dbReference>
<evidence type="ECO:0000313" key="2">
    <source>
        <dbReference type="EMBL" id="KAF6750483.1"/>
    </source>
</evidence>
<proteinExistence type="predicted"/>
<reference evidence="2 3" key="1">
    <citation type="submission" date="2020-07" db="EMBL/GenBank/DDBJ databases">
        <title>Comparative genomics of pyrophilous fungi reveals a link between fire events and developmental genes.</title>
        <authorList>
            <consortium name="DOE Joint Genome Institute"/>
            <person name="Steindorff A.S."/>
            <person name="Carver A."/>
            <person name="Calhoun S."/>
            <person name="Stillman K."/>
            <person name="Liu H."/>
            <person name="Lipzen A."/>
            <person name="Pangilinan J."/>
            <person name="Labutti K."/>
            <person name="Bruns T.D."/>
            <person name="Grigoriev I.V."/>
        </authorList>
    </citation>
    <scope>NUCLEOTIDE SEQUENCE [LARGE SCALE GENOMIC DNA]</scope>
    <source>
        <strain evidence="2 3">CBS 144469</strain>
    </source>
</reference>
<dbReference type="OrthoDB" id="3124623at2759"/>
<evidence type="ECO:0000313" key="3">
    <source>
        <dbReference type="Proteomes" id="UP000521943"/>
    </source>
</evidence>
<comment type="caution">
    <text evidence="2">The sequence shown here is derived from an EMBL/GenBank/DDBJ whole genome shotgun (WGS) entry which is preliminary data.</text>
</comment>
<name>A0A8H6M038_9AGAR</name>
<protein>
    <submittedName>
        <fullName evidence="2">Uncharacterized protein</fullName>
    </submittedName>
</protein>
<accession>A0A8H6M038</accession>
<sequence>MPSHSTTHPIVTAPYQHYMEGREPWEKGTKSQENELTKPQSRQCRPRCRRTSWLEESNGVAESNGNITGIGAKLPVQPTSSSSSPSASLASTYNQREGAGFRSEAVRPCPKTETGELPVCLQPRPAISSPSSAYDTHLLCHAWDPSHASAPASVIELASLSFLYASASVLNDLPCIITFLSTPTLKSAFGGAVNEISSWGRTVHHDLVFAPSSASASLASMDASSPTASPQL</sequence>
<feature type="compositionally biased region" description="Low complexity" evidence="1">
    <location>
        <begin position="78"/>
        <end position="92"/>
    </location>
</feature>
<dbReference type="AlphaFoldDB" id="A0A8H6M038"/>
<gene>
    <name evidence="2" type="ORF">DFP72DRAFT_1172807</name>
</gene>
<feature type="region of interest" description="Disordered" evidence="1">
    <location>
        <begin position="1"/>
        <end position="115"/>
    </location>
</feature>
<feature type="compositionally biased region" description="Basic and acidic residues" evidence="1">
    <location>
        <begin position="19"/>
        <end position="36"/>
    </location>
</feature>